<accession>A0AAE0WL04</accession>
<dbReference type="EMBL" id="JAUTXT010000024">
    <property type="protein sequence ID" value="KAK3673666.1"/>
    <property type="molecule type" value="Genomic_DNA"/>
</dbReference>
<evidence type="ECO:0000313" key="7">
    <source>
        <dbReference type="Proteomes" id="UP001274830"/>
    </source>
</evidence>
<dbReference type="GO" id="GO:0008270">
    <property type="term" value="F:zinc ion binding"/>
    <property type="evidence" value="ECO:0007669"/>
    <property type="project" value="UniProtKB-KW"/>
</dbReference>
<evidence type="ECO:0000313" key="6">
    <source>
        <dbReference type="EMBL" id="KAK3673666.1"/>
    </source>
</evidence>
<evidence type="ECO:0000256" key="2">
    <source>
        <dbReference type="ARBA" id="ARBA00022771"/>
    </source>
</evidence>
<dbReference type="AlphaFoldDB" id="A0AAE0WL04"/>
<keyword evidence="7" id="KW-1185">Reference proteome</keyword>
<dbReference type="PROSITE" id="PS50865">
    <property type="entry name" value="ZF_MYND_2"/>
    <property type="match status" value="1"/>
</dbReference>
<dbReference type="Pfam" id="PF01753">
    <property type="entry name" value="zf-MYND"/>
    <property type="match status" value="1"/>
</dbReference>
<evidence type="ECO:0000256" key="4">
    <source>
        <dbReference type="PROSITE-ProRule" id="PRU00134"/>
    </source>
</evidence>
<sequence length="233" mass="25539">MATLPGDMGCVTYGSGKALERCGRCKNAHYCSKACQGKDWPLHKAMCKRLAAAAAASIAPPGTTSTIVSYHLPKDSPLDLTFTSIFMPWIRPNHSVAEALGGIISGSLQNRIAELPLTHALGFPIFLAICSDLEAAISLSNLFINILSFDPDPKSKGFAQPTLIEKHFGKVRLMRCDRRPMHEVHIETLGMYALYGLEEFLQAFAAYLETMKADQDPEEKKRWEAAGKPVEVS</sequence>
<reference evidence="6" key="1">
    <citation type="submission" date="2023-07" db="EMBL/GenBank/DDBJ databases">
        <title>Black Yeasts Isolated from many extreme environments.</title>
        <authorList>
            <person name="Coleine C."/>
            <person name="Stajich J.E."/>
            <person name="Selbmann L."/>
        </authorList>
    </citation>
    <scope>NUCLEOTIDE SEQUENCE</scope>
    <source>
        <strain evidence="6">CCFEE 5485</strain>
    </source>
</reference>
<keyword evidence="2 4" id="KW-0863">Zinc-finger</keyword>
<feature type="domain" description="MYND-type" evidence="5">
    <location>
        <begin position="10"/>
        <end position="47"/>
    </location>
</feature>
<keyword evidence="1" id="KW-0479">Metal-binding</keyword>
<dbReference type="InterPro" id="IPR002893">
    <property type="entry name" value="Znf_MYND"/>
</dbReference>
<gene>
    <name evidence="6" type="ORF">LTR78_006571</name>
</gene>
<evidence type="ECO:0000256" key="1">
    <source>
        <dbReference type="ARBA" id="ARBA00022723"/>
    </source>
</evidence>
<keyword evidence="3" id="KW-0862">Zinc</keyword>
<dbReference type="Proteomes" id="UP001274830">
    <property type="component" value="Unassembled WGS sequence"/>
</dbReference>
<organism evidence="6 7">
    <name type="scientific">Recurvomyces mirabilis</name>
    <dbReference type="NCBI Taxonomy" id="574656"/>
    <lineage>
        <taxon>Eukaryota</taxon>
        <taxon>Fungi</taxon>
        <taxon>Dikarya</taxon>
        <taxon>Ascomycota</taxon>
        <taxon>Pezizomycotina</taxon>
        <taxon>Dothideomycetes</taxon>
        <taxon>Dothideomycetidae</taxon>
        <taxon>Mycosphaerellales</taxon>
        <taxon>Teratosphaeriaceae</taxon>
        <taxon>Recurvomyces</taxon>
    </lineage>
</organism>
<dbReference type="SUPFAM" id="SSF144232">
    <property type="entry name" value="HIT/MYND zinc finger-like"/>
    <property type="match status" value="1"/>
</dbReference>
<evidence type="ECO:0000259" key="5">
    <source>
        <dbReference type="PROSITE" id="PS50865"/>
    </source>
</evidence>
<proteinExistence type="predicted"/>
<name>A0AAE0WL04_9PEZI</name>
<dbReference type="Gene3D" id="6.10.140.2220">
    <property type="match status" value="1"/>
</dbReference>
<evidence type="ECO:0000256" key="3">
    <source>
        <dbReference type="ARBA" id="ARBA00022833"/>
    </source>
</evidence>
<comment type="caution">
    <text evidence="6">The sequence shown here is derived from an EMBL/GenBank/DDBJ whole genome shotgun (WGS) entry which is preliminary data.</text>
</comment>
<protein>
    <recommendedName>
        <fullName evidence="5">MYND-type domain-containing protein</fullName>
    </recommendedName>
</protein>